<evidence type="ECO:0000313" key="2">
    <source>
        <dbReference type="Proteomes" id="UP000197768"/>
    </source>
</evidence>
<protein>
    <recommendedName>
        <fullName evidence="3">Gliding motility-associated C-terminal domain-containing protein</fullName>
    </recommendedName>
</protein>
<proteinExistence type="predicted"/>
<evidence type="ECO:0000313" key="1">
    <source>
        <dbReference type="EMBL" id="OWP83417.1"/>
    </source>
</evidence>
<sequence length="492" mass="54514">MNHTLFCNFFNKYFLIVFLFSFISENKAQTFVNAPTKNFGNICASSNFNSYSINFDFNGFNAGNIFTLEMSDPEGDFAKLTPITILSSQVSTSPGKITFKVPESVNTAGKFYRLRIKTSSPSMTSSPTLPFHAYFWIYNDKINILDDGNGSLSICGANGILAISEKSPSPLQYKTLQYIWKKDGIVIPNETGAKLSVTQSGKYSVQIDYGNCNSTVGFIAYSQDVNVSFTNNTIPYSISSSLGTTICPSNPTTLSTTAGQAYQWYRDSEGNGNFVKIEGATSYSFKTADPGTYKVVISPGTVCESTSTNTITLQATNFNLGIDAKSVNYLKKTERITINATTTALNPSYEWFLPGGTAPINTTSNFTVTNDTNFKEGIYKLVVKQNDQTCVYTKTIQFKIIEGVESINIPNVITPNDSNNENDTWIIPTEYKNDSVEVLILDSYGKEIFRMKNYDDSWPKSVIEFKDVNPIYYYIISKNGSPLKKGSITILK</sequence>
<dbReference type="EMBL" id="MTCZ01000117">
    <property type="protein sequence ID" value="OWP83417.1"/>
    <property type="molecule type" value="Genomic_DNA"/>
</dbReference>
<reference evidence="1 2" key="1">
    <citation type="journal article" date="2017" name="Infect. Genet. Evol.">
        <title>Comparative genome analysis of fish pathogen Flavobacterium columnare reveals extensive sequence diversity within the species.</title>
        <authorList>
            <person name="Kayansamruaj P."/>
            <person name="Dong H.T."/>
            <person name="Hirono I."/>
            <person name="Kondo H."/>
            <person name="Senapin S."/>
            <person name="Rodkhum C."/>
        </authorList>
    </citation>
    <scope>NUCLEOTIDE SEQUENCE [LARGE SCALE GENOMIC DNA]</scope>
    <source>
        <strain evidence="1 2">1215</strain>
    </source>
</reference>
<comment type="caution">
    <text evidence="1">The sequence shown here is derived from an EMBL/GenBank/DDBJ whole genome shotgun (WGS) entry which is preliminary data.</text>
</comment>
<gene>
    <name evidence="1" type="ORF">BWK59_10590</name>
</gene>
<name>A0A246GH06_9FLAO</name>
<dbReference type="Pfam" id="PF13585">
    <property type="entry name" value="CHU_C"/>
    <property type="match status" value="1"/>
</dbReference>
<evidence type="ECO:0008006" key="3">
    <source>
        <dbReference type="Google" id="ProtNLM"/>
    </source>
</evidence>
<dbReference type="AlphaFoldDB" id="A0A246GH06"/>
<accession>A0A246GH06</accession>
<dbReference type="Proteomes" id="UP000197768">
    <property type="component" value="Unassembled WGS sequence"/>
</dbReference>
<organism evidence="1 2">
    <name type="scientific">Flavobacterium davisii</name>
    <dbReference type="NCBI Taxonomy" id="2906077"/>
    <lineage>
        <taxon>Bacteria</taxon>
        <taxon>Pseudomonadati</taxon>
        <taxon>Bacteroidota</taxon>
        <taxon>Flavobacteriia</taxon>
        <taxon>Flavobacteriales</taxon>
        <taxon>Flavobacteriaceae</taxon>
        <taxon>Flavobacterium</taxon>
    </lineage>
</organism>